<reference evidence="3" key="1">
    <citation type="journal article" date="2011" name="Genome Biol.">
        <title>Comparative and functional genomics provide insights into the pathogenicity of dermatophytic fungi.</title>
        <authorList>
            <person name="Burmester A."/>
            <person name="Shelest E."/>
            <person name="Gloeckner G."/>
            <person name="Heddergott C."/>
            <person name="Schindler S."/>
            <person name="Staib P."/>
            <person name="Heidel A."/>
            <person name="Felder M."/>
            <person name="Petzold A."/>
            <person name="Szafranski K."/>
            <person name="Feuermann M."/>
            <person name="Pedruzzi I."/>
            <person name="Priebe S."/>
            <person name="Groth M."/>
            <person name="Winkler R."/>
            <person name="Li W."/>
            <person name="Kniemeyer O."/>
            <person name="Schroeckh V."/>
            <person name="Hertweck C."/>
            <person name="Hube B."/>
            <person name="White T.C."/>
            <person name="Platzer M."/>
            <person name="Guthke R."/>
            <person name="Heitman J."/>
            <person name="Woestemeyer J."/>
            <person name="Zipfel P.F."/>
            <person name="Monod M."/>
            <person name="Brakhage A.A."/>
        </authorList>
    </citation>
    <scope>NUCLEOTIDE SEQUENCE [LARGE SCALE GENOMIC DNA]</scope>
    <source>
        <strain evidence="3">HKI 0517</strain>
    </source>
</reference>
<dbReference type="KEGG" id="tve:TRV_02807"/>
<sequence length="154" mass="17396">MAGEVRQPIDQASFERYIDAQVPSIKTPLTIKQVRYCSFCSACYLYNISVANGRQFGFGQSNPTYQLISADGAKYVLRKKPPGKLLSKTAHRVEREYQIIHALEKTDVPVPRTICLCEDESVIGTAFYIMEFLDGRIFVDPAMPGVTPDERREL</sequence>
<evidence type="ECO:0000313" key="2">
    <source>
        <dbReference type="EMBL" id="EFE42442.1"/>
    </source>
</evidence>
<dbReference type="GeneID" id="9583080"/>
<evidence type="ECO:0000313" key="3">
    <source>
        <dbReference type="Proteomes" id="UP000008383"/>
    </source>
</evidence>
<dbReference type="OrthoDB" id="191037at2759"/>
<organism evidence="2 3">
    <name type="scientific">Trichophyton verrucosum (strain HKI 0517)</name>
    <dbReference type="NCBI Taxonomy" id="663202"/>
    <lineage>
        <taxon>Eukaryota</taxon>
        <taxon>Fungi</taxon>
        <taxon>Dikarya</taxon>
        <taxon>Ascomycota</taxon>
        <taxon>Pezizomycotina</taxon>
        <taxon>Eurotiomycetes</taxon>
        <taxon>Eurotiomycetidae</taxon>
        <taxon>Onygenales</taxon>
        <taxon>Arthrodermataceae</taxon>
        <taxon>Trichophyton</taxon>
    </lineage>
</organism>
<accession>D4D6T0</accession>
<dbReference type="Proteomes" id="UP000008383">
    <property type="component" value="Unassembled WGS sequence"/>
</dbReference>
<dbReference type="PANTHER" id="PTHR47829">
    <property type="entry name" value="HYDROLASE, PUTATIVE (AFU_ORTHOLOGUE AFUA_1G12880)-RELATED"/>
    <property type="match status" value="1"/>
</dbReference>
<dbReference type="RefSeq" id="XP_003023060.1">
    <property type="nucleotide sequence ID" value="XM_003023014.1"/>
</dbReference>
<protein>
    <recommendedName>
        <fullName evidence="1">Aminoglycoside phosphotransferase domain-containing protein</fullName>
    </recommendedName>
</protein>
<evidence type="ECO:0000259" key="1">
    <source>
        <dbReference type="Pfam" id="PF01636"/>
    </source>
</evidence>
<gene>
    <name evidence="2" type="ORF">TRV_02807</name>
</gene>
<dbReference type="InterPro" id="IPR041726">
    <property type="entry name" value="ACAD10_11_N"/>
</dbReference>
<dbReference type="HOGENOM" id="CLU_1712810_0_0_1"/>
<dbReference type="EMBL" id="ACYE01000146">
    <property type="protein sequence ID" value="EFE42442.1"/>
    <property type="molecule type" value="Genomic_DNA"/>
</dbReference>
<dbReference type="AlphaFoldDB" id="D4D6T0"/>
<dbReference type="InterPro" id="IPR011009">
    <property type="entry name" value="Kinase-like_dom_sf"/>
</dbReference>
<comment type="caution">
    <text evidence="2">The sequence shown here is derived from an EMBL/GenBank/DDBJ whole genome shotgun (WGS) entry which is preliminary data.</text>
</comment>
<feature type="domain" description="Aminoglycoside phosphotransferase" evidence="1">
    <location>
        <begin position="54"/>
        <end position="147"/>
    </location>
</feature>
<dbReference type="InterPro" id="IPR052898">
    <property type="entry name" value="ACAD10-like"/>
</dbReference>
<dbReference type="CDD" id="cd05154">
    <property type="entry name" value="ACAD10_11_N-like"/>
    <property type="match status" value="1"/>
</dbReference>
<dbReference type="PANTHER" id="PTHR47829:SF3">
    <property type="entry name" value="AMINOGLYCOSIDE PHOSPHOTRANSFERASE DOMAIN-CONTAINING PROTEIN"/>
    <property type="match status" value="1"/>
</dbReference>
<dbReference type="Pfam" id="PF01636">
    <property type="entry name" value="APH"/>
    <property type="match status" value="1"/>
</dbReference>
<dbReference type="SUPFAM" id="SSF56112">
    <property type="entry name" value="Protein kinase-like (PK-like)"/>
    <property type="match status" value="1"/>
</dbReference>
<dbReference type="InterPro" id="IPR002575">
    <property type="entry name" value="Aminoglycoside_PTrfase"/>
</dbReference>
<keyword evidence="3" id="KW-1185">Reference proteome</keyword>
<proteinExistence type="predicted"/>
<dbReference type="Gene3D" id="3.30.200.20">
    <property type="entry name" value="Phosphorylase Kinase, domain 1"/>
    <property type="match status" value="1"/>
</dbReference>
<name>D4D6T0_TRIVH</name>